<comment type="caution">
    <text evidence="2">The sequence shown here is derived from an EMBL/GenBank/DDBJ whole genome shotgun (WGS) entry which is preliminary data.</text>
</comment>
<evidence type="ECO:0000313" key="2">
    <source>
        <dbReference type="EMBL" id="NYD26187.1"/>
    </source>
</evidence>
<accession>A0A852R0W2</accession>
<dbReference type="PANTHER" id="PTHR35525:SF3">
    <property type="entry name" value="BLL6575 PROTEIN"/>
    <property type="match status" value="1"/>
</dbReference>
<gene>
    <name evidence="2" type="ORF">BJ960_000990</name>
</gene>
<name>A0A852R0W2_9MICO</name>
<dbReference type="InterPro" id="IPR021005">
    <property type="entry name" value="Znf_CGNR"/>
</dbReference>
<dbReference type="Gene3D" id="1.10.3300.10">
    <property type="entry name" value="Jann2411-like domain"/>
    <property type="match status" value="1"/>
</dbReference>
<dbReference type="Pfam" id="PF11706">
    <property type="entry name" value="zf-CGNR"/>
    <property type="match status" value="1"/>
</dbReference>
<keyword evidence="3" id="KW-1185">Reference proteome</keyword>
<evidence type="ECO:0000259" key="1">
    <source>
        <dbReference type="Pfam" id="PF11706"/>
    </source>
</evidence>
<reference evidence="2 3" key="1">
    <citation type="submission" date="2020-07" db="EMBL/GenBank/DDBJ databases">
        <title>Sequencing the genomes of 1000 actinobacteria strains.</title>
        <authorList>
            <person name="Klenk H.-P."/>
        </authorList>
    </citation>
    <scope>NUCLEOTIDE SEQUENCE [LARGE SCALE GENOMIC DNA]</scope>
    <source>
        <strain evidence="2 3">DSM 17380</strain>
    </source>
</reference>
<dbReference type="PANTHER" id="PTHR35525">
    <property type="entry name" value="BLL6575 PROTEIN"/>
    <property type="match status" value="1"/>
</dbReference>
<evidence type="ECO:0000313" key="3">
    <source>
        <dbReference type="Proteomes" id="UP000586095"/>
    </source>
</evidence>
<feature type="domain" description="Zinc finger CGNR" evidence="1">
    <location>
        <begin position="141"/>
        <end position="179"/>
    </location>
</feature>
<dbReference type="AlphaFoldDB" id="A0A852R0W2"/>
<proteinExistence type="predicted"/>
<dbReference type="InterPro" id="IPR023286">
    <property type="entry name" value="ABATE_dom_sf"/>
</dbReference>
<sequence length="188" mass="19526">MPVRATFATDPTRPLGLRFLADAVNAPDLTAAWPQLATTHGAPELAQLTTDAHAGDAATLASAVAALRAVFREQDPHAAAHALNALMASDPAPTALAELPDGRWALRPALTTAPSAAQALTRLGAFALAGWLAERGRCAWGVCAAATCNNVFIDEGRRAPQRFCSTTCATRTRVAQHRASATAANVPQ</sequence>
<dbReference type="RefSeq" id="WP_185986480.1">
    <property type="nucleotide sequence ID" value="NZ_BAAALZ010000002.1"/>
</dbReference>
<dbReference type="Proteomes" id="UP000586095">
    <property type="component" value="Unassembled WGS sequence"/>
</dbReference>
<dbReference type="EMBL" id="JACCBD010000001">
    <property type="protein sequence ID" value="NYD26187.1"/>
    <property type="molecule type" value="Genomic_DNA"/>
</dbReference>
<dbReference type="InterPro" id="IPR010852">
    <property type="entry name" value="ABATE"/>
</dbReference>
<organism evidence="2 3">
    <name type="scientific">Leucobacter aridicollis</name>
    <dbReference type="NCBI Taxonomy" id="283878"/>
    <lineage>
        <taxon>Bacteria</taxon>
        <taxon>Bacillati</taxon>
        <taxon>Actinomycetota</taxon>
        <taxon>Actinomycetes</taxon>
        <taxon>Micrococcales</taxon>
        <taxon>Microbacteriaceae</taxon>
        <taxon>Leucobacter</taxon>
    </lineage>
</organism>
<dbReference type="SUPFAM" id="SSF160904">
    <property type="entry name" value="Jann2411-like"/>
    <property type="match status" value="1"/>
</dbReference>
<protein>
    <submittedName>
        <fullName evidence="2">Putative RNA-binding Zn ribbon-like protein</fullName>
    </submittedName>
</protein>